<sequence length="326" mass="33216">MNRKHVKKLLGVGAVVLAGLLLVGCGGDFKLPTTTLTMSVPQGRSGTTKVTFTRERFEGEVSFSLTGAPTGVTAKFDPVKTDTKGTETTLTLTVGDTVAVQKYTLKVVAQSGNKKKEQTLELTVQVKPDFTIAATPAALTVKQGASGTVTVNLSRNATFTGAVALTLEGAPAGVTGTFNPASATGATSTLTLNVSSTAAAGVYNLTVRGKGDGLDKTTRVTLTVEALPDFSLSGQPSAVEVKRGEAATVTITVNRVGGFAEPIQFEIEGLPTGVTATFDPNPAPAGTATLRITTGTAAAAGTYPLRVRGTAGALSRVANVSLTISQ</sequence>
<protein>
    <submittedName>
        <fullName evidence="1">Uncharacterized protein</fullName>
    </submittedName>
</protein>
<dbReference type="InterPro" id="IPR013783">
    <property type="entry name" value="Ig-like_fold"/>
</dbReference>
<dbReference type="PROSITE" id="PS51257">
    <property type="entry name" value="PROKAR_LIPOPROTEIN"/>
    <property type="match status" value="1"/>
</dbReference>
<evidence type="ECO:0000313" key="1">
    <source>
        <dbReference type="EMBL" id="QAA76523.1"/>
    </source>
</evidence>
<dbReference type="AlphaFoldDB" id="A0A410FU30"/>
<reference evidence="2" key="1">
    <citation type="submission" date="2018-12" db="EMBL/GenBank/DDBJ databases">
        <title>Complete genome sequence of an uncultured bacterium of the candidate phylum Bipolaricaulota.</title>
        <authorList>
            <person name="Kadnikov V.V."/>
            <person name="Mardanov A.V."/>
            <person name="Beletsky A.V."/>
            <person name="Frank Y.A."/>
            <person name="Karnachuk O.V."/>
            <person name="Ravin N.V."/>
        </authorList>
    </citation>
    <scope>NUCLEOTIDE SEQUENCE [LARGE SCALE GENOMIC DNA]</scope>
</reference>
<gene>
    <name evidence="1" type="ORF">BIP78_0757</name>
</gene>
<evidence type="ECO:0000313" key="2">
    <source>
        <dbReference type="Proteomes" id="UP000287233"/>
    </source>
</evidence>
<organism evidence="1 2">
    <name type="scientific">Bipolaricaulis sibiricus</name>
    <dbReference type="NCBI Taxonomy" id="2501609"/>
    <lineage>
        <taxon>Bacteria</taxon>
        <taxon>Candidatus Bipolaricaulota</taxon>
        <taxon>Candidatus Bipolaricaulia</taxon>
        <taxon>Candidatus Bipolaricaulales</taxon>
        <taxon>Candidatus Bipolaricaulaceae</taxon>
        <taxon>Candidatus Bipolaricaulis</taxon>
    </lineage>
</organism>
<accession>A0A410FU30</accession>
<dbReference type="Gene3D" id="2.60.40.10">
    <property type="entry name" value="Immunoglobulins"/>
    <property type="match status" value="1"/>
</dbReference>
<dbReference type="EMBL" id="CP034928">
    <property type="protein sequence ID" value="QAA76523.1"/>
    <property type="molecule type" value="Genomic_DNA"/>
</dbReference>
<proteinExistence type="predicted"/>
<dbReference type="KEGG" id="bih:BIP78_0757"/>
<name>A0A410FU30_BIPS1</name>
<dbReference type="Proteomes" id="UP000287233">
    <property type="component" value="Chromosome"/>
</dbReference>